<accession>A0A7H1NTY6</accession>
<protein>
    <submittedName>
        <fullName evidence="1">Uncharacterized protein</fullName>
    </submittedName>
</protein>
<sequence>MALLPLSDVVNVTVRFEQTASVTVDFHALLVIGTTQNVIPPEEQMRLYTSMEAVGNDYGTTDPEYQAALAYFSQQPQPTVLYIAPILANEPALTALQRLMEAGN</sequence>
<dbReference type="InterPro" id="IPR021808">
    <property type="entry name" value="DUF3383"/>
</dbReference>
<dbReference type="AlphaFoldDB" id="A0A7H1NTY6"/>
<dbReference type="KEGG" id="ebla:JGUZn3_20410"/>
<dbReference type="EMBL" id="CP060244">
    <property type="protein sequence ID" value="QNT79246.1"/>
    <property type="molecule type" value="Genomic_DNA"/>
</dbReference>
<gene>
    <name evidence="1" type="ORF">JGUZn3_20410</name>
</gene>
<proteinExistence type="predicted"/>
<name>A0A7H1NTY6_9PROT</name>
<evidence type="ECO:0000313" key="1">
    <source>
        <dbReference type="EMBL" id="QNT79246.1"/>
    </source>
</evidence>
<keyword evidence="2" id="KW-1185">Reference proteome</keyword>
<dbReference type="RefSeq" id="WP_203413428.1">
    <property type="nucleotide sequence ID" value="NZ_CP060244.1"/>
</dbReference>
<reference evidence="1 2" key="1">
    <citation type="submission" date="2020-08" db="EMBL/GenBank/DDBJ databases">
        <title>Complete genome sequence of Entomobacter blattae G55GP.</title>
        <authorList>
            <person name="Poehlein A."/>
            <person name="Guzman J."/>
            <person name="Daniel R."/>
            <person name="Vilcinskas A."/>
        </authorList>
    </citation>
    <scope>NUCLEOTIDE SEQUENCE [LARGE SCALE GENOMIC DNA]</scope>
    <source>
        <strain evidence="1 2">G55GP</strain>
    </source>
</reference>
<dbReference type="Pfam" id="PF11863">
    <property type="entry name" value="DUF3383"/>
    <property type="match status" value="1"/>
</dbReference>
<dbReference type="Proteomes" id="UP000516349">
    <property type="component" value="Chromosome"/>
</dbReference>
<organism evidence="1 2">
    <name type="scientific">Entomobacter blattae</name>
    <dbReference type="NCBI Taxonomy" id="2762277"/>
    <lineage>
        <taxon>Bacteria</taxon>
        <taxon>Pseudomonadati</taxon>
        <taxon>Pseudomonadota</taxon>
        <taxon>Alphaproteobacteria</taxon>
        <taxon>Acetobacterales</taxon>
        <taxon>Acetobacteraceae</taxon>
        <taxon>Entomobacter</taxon>
    </lineage>
</organism>
<evidence type="ECO:0000313" key="2">
    <source>
        <dbReference type="Proteomes" id="UP000516349"/>
    </source>
</evidence>